<sequence length="94" mass="9974">MDGRATVGLGVMAPKLGYTREKKNERLGAQRRRSGSRRPGVGFPWCSSVPIAVAGTMAASLGWLWRCSGGHSGNWSCGDKVHARGTKRTGSICA</sequence>
<gene>
    <name evidence="2" type="ORF">DEO72_LG11g3648</name>
</gene>
<organism evidence="2 3">
    <name type="scientific">Vigna unguiculata</name>
    <name type="common">Cowpea</name>
    <dbReference type="NCBI Taxonomy" id="3917"/>
    <lineage>
        <taxon>Eukaryota</taxon>
        <taxon>Viridiplantae</taxon>
        <taxon>Streptophyta</taxon>
        <taxon>Embryophyta</taxon>
        <taxon>Tracheophyta</taxon>
        <taxon>Spermatophyta</taxon>
        <taxon>Magnoliopsida</taxon>
        <taxon>eudicotyledons</taxon>
        <taxon>Gunneridae</taxon>
        <taxon>Pentapetalae</taxon>
        <taxon>rosids</taxon>
        <taxon>fabids</taxon>
        <taxon>Fabales</taxon>
        <taxon>Fabaceae</taxon>
        <taxon>Papilionoideae</taxon>
        <taxon>50 kb inversion clade</taxon>
        <taxon>NPAAA clade</taxon>
        <taxon>indigoferoid/millettioid clade</taxon>
        <taxon>Phaseoleae</taxon>
        <taxon>Vigna</taxon>
    </lineage>
</organism>
<dbReference type="AlphaFoldDB" id="A0A4D6NUI0"/>
<name>A0A4D6NUI0_VIGUN</name>
<feature type="region of interest" description="Disordered" evidence="1">
    <location>
        <begin position="20"/>
        <end position="39"/>
    </location>
</feature>
<evidence type="ECO:0000313" key="2">
    <source>
        <dbReference type="EMBL" id="QCE16631.1"/>
    </source>
</evidence>
<accession>A0A4D6NUI0</accession>
<dbReference type="EMBL" id="CP039355">
    <property type="protein sequence ID" value="QCE16631.1"/>
    <property type="molecule type" value="Genomic_DNA"/>
</dbReference>
<keyword evidence="3" id="KW-1185">Reference proteome</keyword>
<dbReference type="Proteomes" id="UP000501690">
    <property type="component" value="Linkage Group LG11"/>
</dbReference>
<protein>
    <submittedName>
        <fullName evidence="2">Uncharacterized protein</fullName>
    </submittedName>
</protein>
<reference evidence="2 3" key="1">
    <citation type="submission" date="2019-04" db="EMBL/GenBank/DDBJ databases">
        <title>An improved genome assembly and genetic linkage map for asparagus bean, Vigna unguiculata ssp. sesquipedialis.</title>
        <authorList>
            <person name="Xia Q."/>
            <person name="Zhang R."/>
            <person name="Dong Y."/>
        </authorList>
    </citation>
    <scope>NUCLEOTIDE SEQUENCE [LARGE SCALE GENOMIC DNA]</scope>
    <source>
        <tissue evidence="2">Leaf</tissue>
    </source>
</reference>
<evidence type="ECO:0000313" key="3">
    <source>
        <dbReference type="Proteomes" id="UP000501690"/>
    </source>
</evidence>
<evidence type="ECO:0000256" key="1">
    <source>
        <dbReference type="SAM" id="MobiDB-lite"/>
    </source>
</evidence>
<proteinExistence type="predicted"/>